<evidence type="ECO:0000256" key="1">
    <source>
        <dbReference type="ARBA" id="ARBA00022737"/>
    </source>
</evidence>
<dbReference type="NCBIfam" id="TIGR00756">
    <property type="entry name" value="PPR"/>
    <property type="match status" value="3"/>
</dbReference>
<feature type="repeat" description="PPR" evidence="2">
    <location>
        <begin position="157"/>
        <end position="191"/>
    </location>
</feature>
<dbReference type="PANTHER" id="PTHR46862:SF3">
    <property type="entry name" value="OS07G0661900 PROTEIN"/>
    <property type="match status" value="1"/>
</dbReference>
<proteinExistence type="predicted"/>
<dbReference type="OrthoDB" id="185373at2759"/>
<dbReference type="Pfam" id="PF13041">
    <property type="entry name" value="PPR_2"/>
    <property type="match status" value="1"/>
</dbReference>
<dbReference type="Proteomes" id="UP001153076">
    <property type="component" value="Unassembled WGS sequence"/>
</dbReference>
<dbReference type="Pfam" id="PF17177">
    <property type="entry name" value="PPR_long"/>
    <property type="match status" value="1"/>
</dbReference>
<evidence type="ECO:0000313" key="5">
    <source>
        <dbReference type="Proteomes" id="UP001153076"/>
    </source>
</evidence>
<dbReference type="Pfam" id="PF13812">
    <property type="entry name" value="PPR_3"/>
    <property type="match status" value="1"/>
</dbReference>
<keyword evidence="1" id="KW-0677">Repeat</keyword>
<protein>
    <recommendedName>
        <fullName evidence="3">PROP1-like PPR domain-containing protein</fullName>
    </recommendedName>
</protein>
<organism evidence="4 5">
    <name type="scientific">Carnegiea gigantea</name>
    <dbReference type="NCBI Taxonomy" id="171969"/>
    <lineage>
        <taxon>Eukaryota</taxon>
        <taxon>Viridiplantae</taxon>
        <taxon>Streptophyta</taxon>
        <taxon>Embryophyta</taxon>
        <taxon>Tracheophyta</taxon>
        <taxon>Spermatophyta</taxon>
        <taxon>Magnoliopsida</taxon>
        <taxon>eudicotyledons</taxon>
        <taxon>Gunneridae</taxon>
        <taxon>Pentapetalae</taxon>
        <taxon>Caryophyllales</taxon>
        <taxon>Cactineae</taxon>
        <taxon>Cactaceae</taxon>
        <taxon>Cactoideae</taxon>
        <taxon>Echinocereeae</taxon>
        <taxon>Carnegiea</taxon>
    </lineage>
</organism>
<name>A0A9Q1QF44_9CARY</name>
<keyword evidence="5" id="KW-1185">Reference proteome</keyword>
<dbReference type="InterPro" id="IPR002885">
    <property type="entry name" value="PPR_rpt"/>
</dbReference>
<evidence type="ECO:0000259" key="3">
    <source>
        <dbReference type="Pfam" id="PF17177"/>
    </source>
</evidence>
<evidence type="ECO:0000256" key="2">
    <source>
        <dbReference type="PROSITE-ProRule" id="PRU00708"/>
    </source>
</evidence>
<dbReference type="InterPro" id="IPR011990">
    <property type="entry name" value="TPR-like_helical_dom_sf"/>
</dbReference>
<feature type="repeat" description="PPR" evidence="2">
    <location>
        <begin position="262"/>
        <end position="296"/>
    </location>
</feature>
<dbReference type="InterPro" id="IPR033443">
    <property type="entry name" value="PROP1-like_PPR_dom"/>
</dbReference>
<reference evidence="4" key="1">
    <citation type="submission" date="2022-04" db="EMBL/GenBank/DDBJ databases">
        <title>Carnegiea gigantea Genome sequencing and assembly v2.</title>
        <authorList>
            <person name="Copetti D."/>
            <person name="Sanderson M.J."/>
            <person name="Burquez A."/>
            <person name="Wojciechowski M.F."/>
        </authorList>
    </citation>
    <scope>NUCLEOTIDE SEQUENCE</scope>
    <source>
        <strain evidence="4">SGP5-SGP5p</strain>
        <tissue evidence="4">Aerial part</tissue>
    </source>
</reference>
<accession>A0A9Q1QF44</accession>
<dbReference type="PROSITE" id="PS51375">
    <property type="entry name" value="PPR"/>
    <property type="match status" value="5"/>
</dbReference>
<feature type="repeat" description="PPR" evidence="2">
    <location>
        <begin position="192"/>
        <end position="226"/>
    </location>
</feature>
<dbReference type="AlphaFoldDB" id="A0A9Q1QF44"/>
<dbReference type="Gene3D" id="1.25.40.10">
    <property type="entry name" value="Tetratricopeptide repeat domain"/>
    <property type="match status" value="2"/>
</dbReference>
<feature type="repeat" description="PPR" evidence="2">
    <location>
        <begin position="297"/>
        <end position="331"/>
    </location>
</feature>
<sequence>MEPMACSSPRLLFCYYRHPLPNEKLPKSSRFCGKPTNIWPFKTQFEVNTATSNVEEKERPKFRWTEVNPNSLTEEQKLMISQLPRKMEKRCKALMRQIICFSSEKGNLCELLGAWARLMRPRRADWLAMLKELRNMNHPLFLEISELALLEESLEANVRDYTKMIHLYANLGRLQDAENILAAMGRRGLICDQVTLTTMIHMYSKAGNFKLAEETFKEMKLLGESLDKRSYGAMIMGYIRAGMPNKGEDLIKEMEQQQIYAGREVYKALLRTYSMKGDAEGAQRIFDEIQVAGICPDIKLCGLLINAFVVASQSQKARVAFENMREAGIEPSDKCVALVLAAYEKENKVNTAMDFLVNLEREGFMIGREASDVLVRWFRRLGVVEEVASVLKEYAANELSGEREDRASHTKAISMKHSGNSKKYKSDFNSRAISPFVSRSLAFSATISLSMKLKRL</sequence>
<dbReference type="PANTHER" id="PTHR46862">
    <property type="entry name" value="OS07G0661900 PROTEIN"/>
    <property type="match status" value="1"/>
</dbReference>
<feature type="domain" description="PROP1-like PPR" evidence="3">
    <location>
        <begin position="249"/>
        <end position="379"/>
    </location>
</feature>
<comment type="caution">
    <text evidence="4">The sequence shown here is derived from an EMBL/GenBank/DDBJ whole genome shotgun (WGS) entry which is preliminary data.</text>
</comment>
<gene>
    <name evidence="4" type="ORF">Cgig2_023004</name>
</gene>
<dbReference type="EMBL" id="JAKOGI010000206">
    <property type="protein sequence ID" value="KAJ8439842.1"/>
    <property type="molecule type" value="Genomic_DNA"/>
</dbReference>
<feature type="repeat" description="PPR" evidence="2">
    <location>
        <begin position="227"/>
        <end position="261"/>
    </location>
</feature>
<evidence type="ECO:0000313" key="4">
    <source>
        <dbReference type="EMBL" id="KAJ8439842.1"/>
    </source>
</evidence>